<gene>
    <name evidence="4" type="ORF">JTE90_008376</name>
</gene>
<dbReference type="GO" id="GO:0032991">
    <property type="term" value="C:protein-containing complex"/>
    <property type="evidence" value="ECO:0007669"/>
    <property type="project" value="UniProtKB-ARBA"/>
</dbReference>
<name>A0AAV6V3T2_9ARAC</name>
<dbReference type="AlphaFoldDB" id="A0AAV6V3T2"/>
<keyword evidence="1" id="KW-0812">Transmembrane</keyword>
<sequence length="1150" mass="129579">MFSAVLWLVTLSLGFYSVTRAEVWIDADGGYKNVVVGINPQVPESKIDNLIFELEVLFKNASKLLHTATRGQTFFKEVVIALPKKYRSKQGTADGKYFRDPNIVVTAGDAFSSPYAVQNDGCGKQGLRIHLPEDYLYGNSNGKEKALVQEWAKYRYGVFDEGGFIGDPLYPACYTIPGSEEIRATECTNKEINYEFRKTNMQPDLCNKTPVGDIANILSSLMSKTDFPKAIYFCDDEEYPHNRNIPSKQNALCREKSTWKIISQHQDFKFKPIRSNRRTVPEISFKYVVQSEFRLILAADTSSRMAENDRLDMVGNAFSYFILFNLPENSTVGIKNLKDKESNPILVTVRSPADSDRIIDAFPEAYGEGSICVYCGIEQALQTLKMNSAVSQGDLVITSATDIEESHVKSLESALSKNEVTLHVIYFKKRLKEPPLLQKLVTASGGKFFYIPDELSENSPSSLLLIYEAFRSIYESSSWMNRNHVLVDQATFARDVCTKCSISFKSDRSMESFQVLLTGPEFNAGPPVIKERTILSNGNQDFAPGHSSFSYKTKIPAYVFSIKHPKPGTWSLTFERKPNYNKPLVVIVRSTVSQYTEIINMQSWINIENDFKQTVLQRPPIKLYSEVKKGNFPVLNIAVTANLYKPDSGEHFTLELFDQGDGDPDITRNDGIFSRYISKALDTGYYVLTMTAESNTPETWFEKTVQDTKVTTCCGSYFPTDLGYDAGPLKRVVAHESLFIESSDNSHVFPPRRIVDLRVDKVMILRGKLSYVLNWTAPGNDYDYGTAIDYQMRIFSDRDTALSNFESGYIQTIDNFDIHGHILEPSIAGSHESVILELKNLTNGTYFLAIRTINSIGEVSDTSNVVKVKHQGFIIQPNHTTEYPYTNDPNSSTETYPWDQHITSTSEFKIAIGVTGGLLFLFLIIGIIALFCARSRRNKDKEAMRQEVISRYGGAPSVTSIDDSQKAESSDALCENSNAMNISVISPVNSWPANSLLSHYETLQRNKSCDNSETSTVIPKDTSDTASISSSKYSYINRIDQNTSMYDPIYFPPQDRDNMHPFNPGYAPFNPTYTSSLRKNQDNTAYVDTYARNQVNAYNYAPESGMTPLPHYASLQRYPNDNRMENSFVSNGAISYEYELDRGRRLGTDL</sequence>
<dbReference type="Gene3D" id="3.40.50.410">
    <property type="entry name" value="von Willebrand factor, type A domain"/>
    <property type="match status" value="1"/>
</dbReference>
<dbReference type="Pfam" id="PF08434">
    <property type="entry name" value="CLCA"/>
    <property type="match status" value="1"/>
</dbReference>
<evidence type="ECO:0000313" key="4">
    <source>
        <dbReference type="EMBL" id="KAG8191062.1"/>
    </source>
</evidence>
<keyword evidence="5" id="KW-1185">Reference proteome</keyword>
<dbReference type="SUPFAM" id="SSF53300">
    <property type="entry name" value="vWA-like"/>
    <property type="match status" value="1"/>
</dbReference>
<keyword evidence="2" id="KW-0732">Signal</keyword>
<dbReference type="EMBL" id="JAFNEN010000167">
    <property type="protein sequence ID" value="KAG8191062.1"/>
    <property type="molecule type" value="Genomic_DNA"/>
</dbReference>
<evidence type="ECO:0000313" key="5">
    <source>
        <dbReference type="Proteomes" id="UP000827092"/>
    </source>
</evidence>
<feature type="signal peptide" evidence="2">
    <location>
        <begin position="1"/>
        <end position="21"/>
    </location>
</feature>
<organism evidence="4 5">
    <name type="scientific">Oedothorax gibbosus</name>
    <dbReference type="NCBI Taxonomy" id="931172"/>
    <lineage>
        <taxon>Eukaryota</taxon>
        <taxon>Metazoa</taxon>
        <taxon>Ecdysozoa</taxon>
        <taxon>Arthropoda</taxon>
        <taxon>Chelicerata</taxon>
        <taxon>Arachnida</taxon>
        <taxon>Araneae</taxon>
        <taxon>Araneomorphae</taxon>
        <taxon>Entelegynae</taxon>
        <taxon>Araneoidea</taxon>
        <taxon>Linyphiidae</taxon>
        <taxon>Erigoninae</taxon>
        <taxon>Oedothorax</taxon>
    </lineage>
</organism>
<protein>
    <recommendedName>
        <fullName evidence="3">Calcium-activated chloride channel N-terminal domain-containing protein</fullName>
    </recommendedName>
</protein>
<feature type="domain" description="Calcium-activated chloride channel N-terminal" evidence="3">
    <location>
        <begin position="28"/>
        <end position="269"/>
    </location>
</feature>
<feature type="chain" id="PRO_5043697813" description="Calcium-activated chloride channel N-terminal domain-containing protein" evidence="2">
    <location>
        <begin position="22"/>
        <end position="1150"/>
    </location>
</feature>
<dbReference type="InterPro" id="IPR036465">
    <property type="entry name" value="vWFA_dom_sf"/>
</dbReference>
<keyword evidence="1" id="KW-1133">Transmembrane helix</keyword>
<evidence type="ECO:0000259" key="3">
    <source>
        <dbReference type="Pfam" id="PF08434"/>
    </source>
</evidence>
<accession>A0AAV6V3T2</accession>
<evidence type="ECO:0000256" key="1">
    <source>
        <dbReference type="SAM" id="Phobius"/>
    </source>
</evidence>
<dbReference type="InterPro" id="IPR013642">
    <property type="entry name" value="CLCA_N"/>
</dbReference>
<comment type="caution">
    <text evidence="4">The sequence shown here is derived from an EMBL/GenBank/DDBJ whole genome shotgun (WGS) entry which is preliminary data.</text>
</comment>
<keyword evidence="1" id="KW-0472">Membrane</keyword>
<dbReference type="Proteomes" id="UP000827092">
    <property type="component" value="Unassembled WGS sequence"/>
</dbReference>
<dbReference type="CDD" id="cd12087">
    <property type="entry name" value="TM_EGFR-like"/>
    <property type="match status" value="1"/>
</dbReference>
<reference evidence="4 5" key="1">
    <citation type="journal article" date="2022" name="Nat. Ecol. Evol.">
        <title>A masculinizing supergene underlies an exaggerated male reproductive morph in a spider.</title>
        <authorList>
            <person name="Hendrickx F."/>
            <person name="De Corte Z."/>
            <person name="Sonet G."/>
            <person name="Van Belleghem S.M."/>
            <person name="Kostlbacher S."/>
            <person name="Vangestel C."/>
        </authorList>
    </citation>
    <scope>NUCLEOTIDE SEQUENCE [LARGE SCALE GENOMIC DNA]</scope>
    <source>
        <strain evidence="4">W744_W776</strain>
    </source>
</reference>
<feature type="transmembrane region" description="Helical" evidence="1">
    <location>
        <begin position="910"/>
        <end position="933"/>
    </location>
</feature>
<proteinExistence type="predicted"/>
<evidence type="ECO:0000256" key="2">
    <source>
        <dbReference type="SAM" id="SignalP"/>
    </source>
</evidence>